<organism evidence="1 2">
    <name type="scientific">Streptomyces litchfieldiae</name>
    <dbReference type="NCBI Taxonomy" id="3075543"/>
    <lineage>
        <taxon>Bacteria</taxon>
        <taxon>Bacillati</taxon>
        <taxon>Actinomycetota</taxon>
        <taxon>Actinomycetes</taxon>
        <taxon>Kitasatosporales</taxon>
        <taxon>Streptomycetaceae</taxon>
        <taxon>Streptomyces</taxon>
    </lineage>
</organism>
<evidence type="ECO:0000313" key="1">
    <source>
        <dbReference type="EMBL" id="MDT0342441.1"/>
    </source>
</evidence>
<name>A0ABU2MLF8_9ACTN</name>
<reference evidence="2" key="1">
    <citation type="submission" date="2023-07" db="EMBL/GenBank/DDBJ databases">
        <title>30 novel species of actinomycetes from the DSMZ collection.</title>
        <authorList>
            <person name="Nouioui I."/>
        </authorList>
    </citation>
    <scope>NUCLEOTIDE SEQUENCE [LARGE SCALE GENOMIC DNA]</scope>
    <source>
        <strain evidence="2">DSM 44938</strain>
    </source>
</reference>
<gene>
    <name evidence="1" type="ORF">RM590_07350</name>
</gene>
<proteinExistence type="predicted"/>
<protein>
    <submittedName>
        <fullName evidence="1">Uncharacterized protein</fullName>
    </submittedName>
</protein>
<comment type="caution">
    <text evidence="1">The sequence shown here is derived from an EMBL/GenBank/DDBJ whole genome shotgun (WGS) entry which is preliminary data.</text>
</comment>
<evidence type="ECO:0000313" key="2">
    <source>
        <dbReference type="Proteomes" id="UP001183246"/>
    </source>
</evidence>
<dbReference type="RefSeq" id="WP_311703572.1">
    <property type="nucleotide sequence ID" value="NZ_JAVREL010000003.1"/>
</dbReference>
<dbReference type="Proteomes" id="UP001183246">
    <property type="component" value="Unassembled WGS sequence"/>
</dbReference>
<accession>A0ABU2MLF8</accession>
<keyword evidence="2" id="KW-1185">Reference proteome</keyword>
<sequence>MEMRLVRQGALRGGARIACPEPNAEGSGDEWTTKKKRGGAWCRSVAPGCADAG</sequence>
<dbReference type="EMBL" id="JAVREL010000003">
    <property type="protein sequence ID" value="MDT0342441.1"/>
    <property type="molecule type" value="Genomic_DNA"/>
</dbReference>